<evidence type="ECO:0000313" key="3">
    <source>
        <dbReference type="Proteomes" id="UP001604277"/>
    </source>
</evidence>
<keyword evidence="3" id="KW-1185">Reference proteome</keyword>
<dbReference type="EMBL" id="JBFOLJ010000006">
    <property type="protein sequence ID" value="KAL2527961.1"/>
    <property type="molecule type" value="Genomic_DNA"/>
</dbReference>
<protein>
    <submittedName>
        <fullName evidence="1">Uncharacterized protein</fullName>
    </submittedName>
</protein>
<accession>A0ABD1NY86</accession>
<reference evidence="1" key="1">
    <citation type="submission" date="2024-07" db="EMBL/GenBank/DDBJ databases">
        <title>Two chromosome-level genome assemblies of Korean endemic species Abeliophyllum distichum and Forsythia ovata (Oleaceae).</title>
        <authorList>
            <person name="Mun J.H."/>
        </authorList>
    </citation>
    <scope>NUCLEOTIDE SEQUENCE</scope>
    <source>
        <strain evidence="1">KNKB202402200001</strain>
        <tissue evidence="1">Leaf</tissue>
    </source>
</reference>
<evidence type="ECO:0000313" key="1">
    <source>
        <dbReference type="EMBL" id="KAL2456359.1"/>
    </source>
</evidence>
<evidence type="ECO:0000313" key="2">
    <source>
        <dbReference type="EMBL" id="KAL2527961.1"/>
    </source>
</evidence>
<dbReference type="Proteomes" id="UP001604277">
    <property type="component" value="Unassembled WGS sequence"/>
</dbReference>
<organism evidence="1 3">
    <name type="scientific">Forsythia ovata</name>
    <dbReference type="NCBI Taxonomy" id="205694"/>
    <lineage>
        <taxon>Eukaryota</taxon>
        <taxon>Viridiplantae</taxon>
        <taxon>Streptophyta</taxon>
        <taxon>Embryophyta</taxon>
        <taxon>Tracheophyta</taxon>
        <taxon>Spermatophyta</taxon>
        <taxon>Magnoliopsida</taxon>
        <taxon>eudicotyledons</taxon>
        <taxon>Gunneridae</taxon>
        <taxon>Pentapetalae</taxon>
        <taxon>asterids</taxon>
        <taxon>lamiids</taxon>
        <taxon>Lamiales</taxon>
        <taxon>Oleaceae</taxon>
        <taxon>Forsythieae</taxon>
        <taxon>Forsythia</taxon>
    </lineage>
</organism>
<proteinExistence type="predicted"/>
<gene>
    <name evidence="2" type="ORF">Fot_20562</name>
    <name evidence="1" type="ORF">Fot_56916</name>
</gene>
<dbReference type="AlphaFoldDB" id="A0ABD1NY86"/>
<name>A0ABD1NY86_9LAMI</name>
<comment type="caution">
    <text evidence="1">The sequence shown here is derived from an EMBL/GenBank/DDBJ whole genome shotgun (WGS) entry which is preliminary data.</text>
</comment>
<sequence length="115" mass="13284">MPGQWLALQKKEEIRWVYIKGQNGPVCTCPWWSGPLKSWPMPGQWLAWPIWTVIKKQKKSKVTVESNGCLQCDLMNHVFTSFHNPESIQIKATAMETNWISITTVSKLIEPYIPI</sequence>
<reference evidence="3" key="2">
    <citation type="submission" date="2024-07" db="EMBL/GenBank/DDBJ databases">
        <title>Two chromosome-level genome assemblies of Korean endemic species Abeliophyllum distichum and Forsythia ovata (Oleaceae).</title>
        <authorList>
            <person name="Jang H."/>
        </authorList>
    </citation>
    <scope>NUCLEOTIDE SEQUENCE [LARGE SCALE GENOMIC DNA]</scope>
</reference>
<dbReference type="EMBL" id="JBFOLJ010000069">
    <property type="protein sequence ID" value="KAL2456359.1"/>
    <property type="molecule type" value="Genomic_DNA"/>
</dbReference>